<dbReference type="Proteomes" id="UP000063308">
    <property type="component" value="Chromosome"/>
</dbReference>
<keyword evidence="5 9" id="KW-0812">Transmembrane</keyword>
<dbReference type="SUPFAM" id="SSF53448">
    <property type="entry name" value="Nucleotide-diphospho-sugar transferases"/>
    <property type="match status" value="1"/>
</dbReference>
<dbReference type="PANTHER" id="PTHR48090:SF1">
    <property type="entry name" value="PROPHAGE BACTOPRENOL GLUCOSYL TRANSFERASE HOMOLOG"/>
    <property type="match status" value="1"/>
</dbReference>
<dbReference type="CDD" id="cd04187">
    <property type="entry name" value="DPM1_like_bac"/>
    <property type="match status" value="1"/>
</dbReference>
<feature type="domain" description="Glycosyltransferase 2-like" evidence="10">
    <location>
        <begin position="11"/>
        <end position="174"/>
    </location>
</feature>
<evidence type="ECO:0000259" key="10">
    <source>
        <dbReference type="Pfam" id="PF00535"/>
    </source>
</evidence>
<protein>
    <submittedName>
        <fullName evidence="11">Glucosyl transferase</fullName>
    </submittedName>
</protein>
<dbReference type="RefSeq" id="WP_060911210.1">
    <property type="nucleotide sequence ID" value="NZ_JAFCKD010000120.1"/>
</dbReference>
<evidence type="ECO:0000256" key="5">
    <source>
        <dbReference type="ARBA" id="ARBA00022692"/>
    </source>
</evidence>
<evidence type="ECO:0000256" key="7">
    <source>
        <dbReference type="ARBA" id="ARBA00023136"/>
    </source>
</evidence>
<evidence type="ECO:0000256" key="8">
    <source>
        <dbReference type="ARBA" id="ARBA00038152"/>
    </source>
</evidence>
<dbReference type="Pfam" id="PF00535">
    <property type="entry name" value="Glycos_transf_2"/>
    <property type="match status" value="1"/>
</dbReference>
<evidence type="ECO:0000256" key="6">
    <source>
        <dbReference type="ARBA" id="ARBA00022989"/>
    </source>
</evidence>
<evidence type="ECO:0000256" key="2">
    <source>
        <dbReference type="ARBA" id="ARBA00022475"/>
    </source>
</evidence>
<evidence type="ECO:0000256" key="9">
    <source>
        <dbReference type="SAM" id="Phobius"/>
    </source>
</evidence>
<dbReference type="AlphaFoldDB" id="A0A0E3VW53"/>
<keyword evidence="3" id="KW-0328">Glycosyltransferase</keyword>
<dbReference type="GO" id="GO:0005886">
    <property type="term" value="C:plasma membrane"/>
    <property type="evidence" value="ECO:0007669"/>
    <property type="project" value="UniProtKB-SubCell"/>
</dbReference>
<evidence type="ECO:0000313" key="11">
    <source>
        <dbReference type="EMBL" id="BAR60310.1"/>
    </source>
</evidence>
<evidence type="ECO:0000256" key="1">
    <source>
        <dbReference type="ARBA" id="ARBA00004651"/>
    </source>
</evidence>
<dbReference type="PANTHER" id="PTHR48090">
    <property type="entry name" value="UNDECAPRENYL-PHOSPHATE 4-DEOXY-4-FORMAMIDO-L-ARABINOSE TRANSFERASE-RELATED"/>
    <property type="match status" value="1"/>
</dbReference>
<accession>A0A0E3VW53</accession>
<proteinExistence type="inferred from homology"/>
<dbReference type="Gene3D" id="3.90.550.10">
    <property type="entry name" value="Spore Coat Polysaccharide Biosynthesis Protein SpsA, Chain A"/>
    <property type="match status" value="1"/>
</dbReference>
<keyword evidence="2" id="KW-1003">Cell membrane</keyword>
<dbReference type="InterPro" id="IPR050256">
    <property type="entry name" value="Glycosyltransferase_2"/>
</dbReference>
<dbReference type="InterPro" id="IPR029044">
    <property type="entry name" value="Nucleotide-diphossugar_trans"/>
</dbReference>
<evidence type="ECO:0000256" key="4">
    <source>
        <dbReference type="ARBA" id="ARBA00022679"/>
    </source>
</evidence>
<feature type="transmembrane region" description="Helical" evidence="9">
    <location>
        <begin position="235"/>
        <end position="259"/>
    </location>
</feature>
<keyword evidence="7 9" id="KW-0472">Membrane</keyword>
<keyword evidence="4 11" id="KW-0808">Transferase</keyword>
<evidence type="ECO:0000313" key="12">
    <source>
        <dbReference type="Proteomes" id="UP000063308"/>
    </source>
</evidence>
<comment type="subcellular location">
    <subcellularLocation>
        <location evidence="1">Cell membrane</location>
        <topology evidence="1">Multi-pass membrane protein</topology>
    </subcellularLocation>
</comment>
<gene>
    <name evidence="11" type="ORF">NK6_7159</name>
</gene>
<dbReference type="InterPro" id="IPR001173">
    <property type="entry name" value="Glyco_trans_2-like"/>
</dbReference>
<evidence type="ECO:0000256" key="3">
    <source>
        <dbReference type="ARBA" id="ARBA00022676"/>
    </source>
</evidence>
<reference evidence="11 12" key="1">
    <citation type="submission" date="2014-11" db="EMBL/GenBank/DDBJ databases">
        <title>Symbiosis island explosion on the genome of extra-slow-growing strains of soybean bradyrhizobia with massive insertion sequences.</title>
        <authorList>
            <person name="Iida T."/>
            <person name="Minamisawa K."/>
        </authorList>
    </citation>
    <scope>NUCLEOTIDE SEQUENCE [LARGE SCALE GENOMIC DNA]</scope>
    <source>
        <strain evidence="11 12">NK6</strain>
    </source>
</reference>
<comment type="similarity">
    <text evidence="8">Belongs to the glycosyltransferase 2 family. GtrB subfamily.</text>
</comment>
<name>A0A0E3VW53_9BRAD</name>
<sequence>MAASFKSIRYSLVIPVFNEEAVLPILLRRLDLVLSRLDGPAEAIFVDDGSSDSSSIVLRALATRDPRFRYIGLSRNFGHQVAITAGMDAAQGEAIIVMDADLQDPPEVIEQLIAKWKEGNDIVHARRLSRDGESRFKRSTAHLFYRLLGRMSSVGIPADVGDFRLIDRKVLDALRQMPEQDRFVRGMIAWLGFRQAEVTFHRLERAAGETKYPLFKMVRLAMNAALGFSDLPLRLAIWCGLTVSGLALLYGGWVILLWLSKDSHLVTGWSSTIVVVSLLCGINMLMTGIVGLYVGRIHAEVKRRPLYVVQTRAGFDRSEAPAAAPAIHAVNE</sequence>
<keyword evidence="6 9" id="KW-1133">Transmembrane helix</keyword>
<dbReference type="FunFam" id="3.90.550.10:FF:000079">
    <property type="entry name" value="Probable glycosyl transferase"/>
    <property type="match status" value="1"/>
</dbReference>
<dbReference type="EMBL" id="AP014685">
    <property type="protein sequence ID" value="BAR60310.1"/>
    <property type="molecule type" value="Genomic_DNA"/>
</dbReference>
<dbReference type="GO" id="GO:0016757">
    <property type="term" value="F:glycosyltransferase activity"/>
    <property type="evidence" value="ECO:0007669"/>
    <property type="project" value="UniProtKB-KW"/>
</dbReference>
<organism evidence="11 12">
    <name type="scientific">Bradyrhizobium diazoefficiens</name>
    <dbReference type="NCBI Taxonomy" id="1355477"/>
    <lineage>
        <taxon>Bacteria</taxon>
        <taxon>Pseudomonadati</taxon>
        <taxon>Pseudomonadota</taxon>
        <taxon>Alphaproteobacteria</taxon>
        <taxon>Hyphomicrobiales</taxon>
        <taxon>Nitrobacteraceae</taxon>
        <taxon>Bradyrhizobium</taxon>
    </lineage>
</organism>
<feature type="transmembrane region" description="Helical" evidence="9">
    <location>
        <begin position="271"/>
        <end position="294"/>
    </location>
</feature>